<proteinExistence type="predicted"/>
<comment type="subcellular location">
    <subcellularLocation>
        <location evidence="1">Nucleus</location>
    </subcellularLocation>
</comment>
<dbReference type="GO" id="GO:0005634">
    <property type="term" value="C:nucleus"/>
    <property type="evidence" value="ECO:0007669"/>
    <property type="project" value="UniProtKB-SubCell"/>
</dbReference>
<gene>
    <name evidence="6" type="ORF">CPELLU_LOCUS17625</name>
</gene>
<evidence type="ECO:0000256" key="4">
    <source>
        <dbReference type="ARBA" id="ARBA00022833"/>
    </source>
</evidence>
<keyword evidence="4" id="KW-0862">Zinc</keyword>
<reference evidence="6" key="1">
    <citation type="submission" date="2021-06" db="EMBL/GenBank/DDBJ databases">
        <authorList>
            <person name="Kallberg Y."/>
            <person name="Tangrot J."/>
            <person name="Rosling A."/>
        </authorList>
    </citation>
    <scope>NUCLEOTIDE SEQUENCE</scope>
    <source>
        <strain evidence="6">FL966</strain>
    </source>
</reference>
<dbReference type="OrthoDB" id="2350995at2759"/>
<evidence type="ECO:0000313" key="7">
    <source>
        <dbReference type="Proteomes" id="UP000789759"/>
    </source>
</evidence>
<dbReference type="PANTHER" id="PTHR46481:SF10">
    <property type="entry name" value="ZINC FINGER BED DOMAIN-CONTAINING PROTEIN 39"/>
    <property type="match status" value="1"/>
</dbReference>
<dbReference type="SUPFAM" id="SSF53098">
    <property type="entry name" value="Ribonuclease H-like"/>
    <property type="match status" value="1"/>
</dbReference>
<protein>
    <submittedName>
        <fullName evidence="6">8989_t:CDS:1</fullName>
    </submittedName>
</protein>
<evidence type="ECO:0000256" key="1">
    <source>
        <dbReference type="ARBA" id="ARBA00004123"/>
    </source>
</evidence>
<dbReference type="AlphaFoldDB" id="A0A9N9JWZ8"/>
<evidence type="ECO:0000256" key="3">
    <source>
        <dbReference type="ARBA" id="ARBA00022771"/>
    </source>
</evidence>
<name>A0A9N9JWZ8_9GLOM</name>
<comment type="caution">
    <text evidence="6">The sequence shown here is derived from an EMBL/GenBank/DDBJ whole genome shotgun (WGS) entry which is preliminary data.</text>
</comment>
<evidence type="ECO:0000256" key="2">
    <source>
        <dbReference type="ARBA" id="ARBA00022723"/>
    </source>
</evidence>
<dbReference type="GO" id="GO:0008270">
    <property type="term" value="F:zinc ion binding"/>
    <property type="evidence" value="ECO:0007669"/>
    <property type="project" value="UniProtKB-KW"/>
</dbReference>
<evidence type="ECO:0000256" key="5">
    <source>
        <dbReference type="ARBA" id="ARBA00023242"/>
    </source>
</evidence>
<dbReference type="Proteomes" id="UP000789759">
    <property type="component" value="Unassembled WGS sequence"/>
</dbReference>
<dbReference type="InterPro" id="IPR012337">
    <property type="entry name" value="RNaseH-like_sf"/>
</dbReference>
<dbReference type="InterPro" id="IPR052035">
    <property type="entry name" value="ZnF_BED_domain_contain"/>
</dbReference>
<sequence>MADAINNLLSNFNIKDKTLALITDNESAKIVCGKLITEELQHEFDEIRFSHYHYAAHVLNLTAKQRLRMVCLSIEKVQNLMSKIRVSTCLCDDLHGLYKLKGIPYFKPELDVDTRWNSMYYILQKIKKIETSLKLLAADHPSIDLLYPNINEQQNLKDMLILLELIETITKLLLASSYPTIDTYIEKEEFSQYLAATSICQKIKTYWGIMDEPFVVSAVLDLRAKFKIFNKEEAINAKKMIKEIMNQYIYEYQQTLSVSNNEEESLIKTTQKFFWKWHNKSETVESLVPNYTNEESTITNELNYYIAMETIEENTIPLE</sequence>
<keyword evidence="5" id="KW-0539">Nucleus</keyword>
<keyword evidence="7" id="KW-1185">Reference proteome</keyword>
<keyword evidence="2" id="KW-0479">Metal-binding</keyword>
<dbReference type="PANTHER" id="PTHR46481">
    <property type="entry name" value="ZINC FINGER BED DOMAIN-CONTAINING PROTEIN 4"/>
    <property type="match status" value="1"/>
</dbReference>
<dbReference type="EMBL" id="CAJVQA010030707">
    <property type="protein sequence ID" value="CAG8799916.1"/>
    <property type="molecule type" value="Genomic_DNA"/>
</dbReference>
<evidence type="ECO:0000313" key="6">
    <source>
        <dbReference type="EMBL" id="CAG8799916.1"/>
    </source>
</evidence>
<accession>A0A9N9JWZ8</accession>
<organism evidence="6 7">
    <name type="scientific">Cetraspora pellucida</name>
    <dbReference type="NCBI Taxonomy" id="1433469"/>
    <lineage>
        <taxon>Eukaryota</taxon>
        <taxon>Fungi</taxon>
        <taxon>Fungi incertae sedis</taxon>
        <taxon>Mucoromycota</taxon>
        <taxon>Glomeromycotina</taxon>
        <taxon>Glomeromycetes</taxon>
        <taxon>Diversisporales</taxon>
        <taxon>Gigasporaceae</taxon>
        <taxon>Cetraspora</taxon>
    </lineage>
</organism>
<keyword evidence="3" id="KW-0863">Zinc-finger</keyword>